<feature type="region of interest" description="Disordered" evidence="1">
    <location>
        <begin position="29"/>
        <end position="58"/>
    </location>
</feature>
<dbReference type="EMBL" id="JAWWNJ010000213">
    <property type="protein sequence ID" value="KAK6971379.1"/>
    <property type="molecule type" value="Genomic_DNA"/>
</dbReference>
<feature type="region of interest" description="Disordered" evidence="1">
    <location>
        <begin position="1"/>
        <end position="20"/>
    </location>
</feature>
<comment type="caution">
    <text evidence="2">The sequence shown here is derived from an EMBL/GenBank/DDBJ whole genome shotgun (WGS) entry which is preliminary data.</text>
</comment>
<feature type="region of interest" description="Disordered" evidence="1">
    <location>
        <begin position="201"/>
        <end position="238"/>
    </location>
</feature>
<organism evidence="2 3">
    <name type="scientific">Favolaschia claudopus</name>
    <dbReference type="NCBI Taxonomy" id="2862362"/>
    <lineage>
        <taxon>Eukaryota</taxon>
        <taxon>Fungi</taxon>
        <taxon>Dikarya</taxon>
        <taxon>Basidiomycota</taxon>
        <taxon>Agaricomycotina</taxon>
        <taxon>Agaricomycetes</taxon>
        <taxon>Agaricomycetidae</taxon>
        <taxon>Agaricales</taxon>
        <taxon>Marasmiineae</taxon>
        <taxon>Mycenaceae</taxon>
        <taxon>Favolaschia</taxon>
    </lineage>
</organism>
<gene>
    <name evidence="2" type="ORF">R3P38DRAFT_3242471</name>
</gene>
<evidence type="ECO:0000313" key="3">
    <source>
        <dbReference type="Proteomes" id="UP001362999"/>
    </source>
</evidence>
<reference evidence="2 3" key="1">
    <citation type="journal article" date="2024" name="J Genomics">
        <title>Draft genome sequencing and assembly of Favolaschia claudopus CIRM-BRFM 2984 isolated from oak limbs.</title>
        <authorList>
            <person name="Navarro D."/>
            <person name="Drula E."/>
            <person name="Chaduli D."/>
            <person name="Cazenave R."/>
            <person name="Ahrendt S."/>
            <person name="Wang J."/>
            <person name="Lipzen A."/>
            <person name="Daum C."/>
            <person name="Barry K."/>
            <person name="Grigoriev I.V."/>
            <person name="Favel A."/>
            <person name="Rosso M.N."/>
            <person name="Martin F."/>
        </authorList>
    </citation>
    <scope>NUCLEOTIDE SEQUENCE [LARGE SCALE GENOMIC DNA]</scope>
    <source>
        <strain evidence="2 3">CIRM-BRFM 2984</strain>
    </source>
</reference>
<evidence type="ECO:0000313" key="2">
    <source>
        <dbReference type="EMBL" id="KAK6971379.1"/>
    </source>
</evidence>
<keyword evidence="3" id="KW-1185">Reference proteome</keyword>
<sequence length="261" mass="28480">MPQHTIADTTPTRTRTYDHVPATSANIDMMQDAPTDSGMQWHGGQYDPHGYPGDDNTEQDHASIVSDMTTPDQKFDGQQTAELAVQVDVSLKDAVAAFRISKEKFQVHPTLSQRTRELAEEVFRLTHGGDTWMETMVESAVEAARCATRDYDELKGMISGLVGHIQSLEDRLNARIDHVQNTTITAIKSIPNPTVLHQASPTQPTTLGPLINPARKSTPASRVTPPKPVISSPAEAHHQSRLVVQILPDGVKPETAPTLGS</sequence>
<evidence type="ECO:0008006" key="4">
    <source>
        <dbReference type="Google" id="ProtNLM"/>
    </source>
</evidence>
<dbReference type="AlphaFoldDB" id="A0AAV9Z5Z3"/>
<evidence type="ECO:0000256" key="1">
    <source>
        <dbReference type="SAM" id="MobiDB-lite"/>
    </source>
</evidence>
<protein>
    <recommendedName>
        <fullName evidence="4">Biogenesis of lysosome-related organelles complex 1 subunit 3</fullName>
    </recommendedName>
</protein>
<dbReference type="Proteomes" id="UP001362999">
    <property type="component" value="Unassembled WGS sequence"/>
</dbReference>
<accession>A0AAV9Z5Z3</accession>
<name>A0AAV9Z5Z3_9AGAR</name>
<proteinExistence type="predicted"/>